<dbReference type="RefSeq" id="WP_007327644.1">
    <property type="nucleotide sequence ID" value="NZ_AFAR01000188.1"/>
</dbReference>
<evidence type="ECO:0000313" key="3">
    <source>
        <dbReference type="Proteomes" id="UP000006222"/>
    </source>
</evidence>
<dbReference type="InterPro" id="IPR009061">
    <property type="entry name" value="DNA-bd_dom_put_sf"/>
</dbReference>
<dbReference type="SUPFAM" id="SSF46955">
    <property type="entry name" value="Putative DNA-binding domain"/>
    <property type="match status" value="1"/>
</dbReference>
<dbReference type="Proteomes" id="UP000006222">
    <property type="component" value="Unassembled WGS sequence"/>
</dbReference>
<accession>F2AVI4</accession>
<name>F2AVI4_RHOBT</name>
<reference evidence="2 3" key="1">
    <citation type="journal article" date="2013" name="Mar. Genomics">
        <title>Expression of sulfatases in Rhodopirellula baltica and the diversity of sulfatases in the genus Rhodopirellula.</title>
        <authorList>
            <person name="Wegner C.E."/>
            <person name="Richter-Heitmann T."/>
            <person name="Klindworth A."/>
            <person name="Klockow C."/>
            <person name="Richter M."/>
            <person name="Achstetter T."/>
            <person name="Glockner F.O."/>
            <person name="Harder J."/>
        </authorList>
    </citation>
    <scope>NUCLEOTIDE SEQUENCE [LARGE SCALE GENOMIC DNA]</scope>
    <source>
        <strain evidence="2 3">WH47</strain>
    </source>
</reference>
<organism evidence="2 3">
    <name type="scientific">Rhodopirellula baltica WH47</name>
    <dbReference type="NCBI Taxonomy" id="991778"/>
    <lineage>
        <taxon>Bacteria</taxon>
        <taxon>Pseudomonadati</taxon>
        <taxon>Planctomycetota</taxon>
        <taxon>Planctomycetia</taxon>
        <taxon>Pirellulales</taxon>
        <taxon>Pirellulaceae</taxon>
        <taxon>Rhodopirellula</taxon>
    </lineage>
</organism>
<dbReference type="EMBL" id="AFAR01000188">
    <property type="protein sequence ID" value="EGF26342.1"/>
    <property type="molecule type" value="Genomic_DNA"/>
</dbReference>
<dbReference type="InterPro" id="IPR041657">
    <property type="entry name" value="HTH_17"/>
</dbReference>
<comment type="caution">
    <text evidence="2">The sequence shown here is derived from an EMBL/GenBank/DDBJ whole genome shotgun (WGS) entry which is preliminary data.</text>
</comment>
<gene>
    <name evidence="2" type="ORF">RBWH47_04967</name>
</gene>
<evidence type="ECO:0000313" key="2">
    <source>
        <dbReference type="EMBL" id="EGF26342.1"/>
    </source>
</evidence>
<proteinExistence type="predicted"/>
<dbReference type="AlphaFoldDB" id="F2AVI4"/>
<dbReference type="Pfam" id="PF12728">
    <property type="entry name" value="HTH_17"/>
    <property type="match status" value="1"/>
</dbReference>
<sequence length="88" mass="10065">MSTNTPNFIVLTEEDYSRLIDRIQQTIVDAIPSHQSASPLLVNSAEMARLLSISEQHLDRMRREGRIPSTTVGRSRRYCPQQVIEALR</sequence>
<protein>
    <recommendedName>
        <fullName evidence="1">Helix-turn-helix domain-containing protein</fullName>
    </recommendedName>
</protein>
<feature type="domain" description="Helix-turn-helix" evidence="1">
    <location>
        <begin position="43"/>
        <end position="87"/>
    </location>
</feature>
<evidence type="ECO:0000259" key="1">
    <source>
        <dbReference type="Pfam" id="PF12728"/>
    </source>
</evidence>